<reference evidence="10 11" key="1">
    <citation type="submission" date="2019-01" db="EMBL/GenBank/DDBJ databases">
        <title>Pseudoxanthomonas composti sp. nov., isolated from compost.</title>
        <authorList>
            <person name="Yang G."/>
        </authorList>
    </citation>
    <scope>NUCLEOTIDE SEQUENCE [LARGE SCALE GENOMIC DNA]</scope>
    <source>
        <strain evidence="10 11">GSS15</strain>
    </source>
</reference>
<evidence type="ECO:0000256" key="4">
    <source>
        <dbReference type="ARBA" id="ARBA00022801"/>
    </source>
</evidence>
<evidence type="ECO:0000256" key="6">
    <source>
        <dbReference type="PROSITE-ProRule" id="PRU01240"/>
    </source>
</evidence>
<feature type="chain" id="PRO_5020548946" evidence="8">
    <location>
        <begin position="16"/>
        <end position="949"/>
    </location>
</feature>
<dbReference type="OrthoDB" id="5360469at2"/>
<feature type="compositionally biased region" description="Pro residues" evidence="7">
    <location>
        <begin position="38"/>
        <end position="55"/>
    </location>
</feature>
<dbReference type="Pfam" id="PF00082">
    <property type="entry name" value="Peptidase_S8"/>
    <property type="match status" value="1"/>
</dbReference>
<gene>
    <name evidence="10" type="ORF">EPA99_04315</name>
</gene>
<dbReference type="SUPFAM" id="SSF103515">
    <property type="entry name" value="Autotransporter"/>
    <property type="match status" value="1"/>
</dbReference>
<name>A0A4Q1JY20_9GAMM</name>
<evidence type="ECO:0000256" key="5">
    <source>
        <dbReference type="ARBA" id="ARBA00022825"/>
    </source>
</evidence>
<dbReference type="EMBL" id="SAWZ01000002">
    <property type="protein sequence ID" value="RXR07576.1"/>
    <property type="molecule type" value="Genomic_DNA"/>
</dbReference>
<comment type="caution">
    <text evidence="10">The sequence shown here is derived from an EMBL/GenBank/DDBJ whole genome shotgun (WGS) entry which is preliminary data.</text>
</comment>
<evidence type="ECO:0000259" key="9">
    <source>
        <dbReference type="PROSITE" id="PS51208"/>
    </source>
</evidence>
<dbReference type="InterPro" id="IPR036852">
    <property type="entry name" value="Peptidase_S8/S53_dom_sf"/>
</dbReference>
<keyword evidence="5 6" id="KW-0720">Serine protease</keyword>
<dbReference type="InterPro" id="IPR015500">
    <property type="entry name" value="Peptidase_S8_subtilisin-rel"/>
</dbReference>
<keyword evidence="4 6" id="KW-0378">Hydrolase</keyword>
<proteinExistence type="inferred from homology"/>
<dbReference type="AlphaFoldDB" id="A0A4Q1JY20"/>
<feature type="active site" description="Charge relay system" evidence="6">
    <location>
        <position position="123"/>
    </location>
</feature>
<evidence type="ECO:0000313" key="11">
    <source>
        <dbReference type="Proteomes" id="UP000289784"/>
    </source>
</evidence>
<dbReference type="PANTHER" id="PTHR43806">
    <property type="entry name" value="PEPTIDASE S8"/>
    <property type="match status" value="1"/>
</dbReference>
<dbReference type="InterPro" id="IPR050131">
    <property type="entry name" value="Peptidase_S8_subtilisin-like"/>
</dbReference>
<accession>A0A4Q1JY20</accession>
<keyword evidence="11" id="KW-1185">Reference proteome</keyword>
<dbReference type="CDD" id="cd04848">
    <property type="entry name" value="Peptidases_S8_Autotransporter_serine_protease_like"/>
    <property type="match status" value="1"/>
</dbReference>
<dbReference type="PROSITE" id="PS00136">
    <property type="entry name" value="SUBTILASE_ASP"/>
    <property type="match status" value="1"/>
</dbReference>
<dbReference type="NCBIfam" id="TIGR02601">
    <property type="entry name" value="autotrns_rpt"/>
    <property type="match status" value="1"/>
</dbReference>
<feature type="active site" description="Charge relay system" evidence="6">
    <location>
        <position position="88"/>
    </location>
</feature>
<feature type="signal peptide" evidence="8">
    <location>
        <begin position="1"/>
        <end position="15"/>
    </location>
</feature>
<dbReference type="Pfam" id="PF12951">
    <property type="entry name" value="PATR"/>
    <property type="match status" value="1"/>
</dbReference>
<dbReference type="SUPFAM" id="SSF52743">
    <property type="entry name" value="Subtilisin-like"/>
    <property type="match status" value="1"/>
</dbReference>
<organism evidence="10 11">
    <name type="scientific">Pseudoxanthomonas composti</name>
    <dbReference type="NCBI Taxonomy" id="2137479"/>
    <lineage>
        <taxon>Bacteria</taxon>
        <taxon>Pseudomonadati</taxon>
        <taxon>Pseudomonadota</taxon>
        <taxon>Gammaproteobacteria</taxon>
        <taxon>Lysobacterales</taxon>
        <taxon>Lysobacteraceae</taxon>
        <taxon>Pseudoxanthomonas</taxon>
    </lineage>
</organism>
<dbReference type="InterPro" id="IPR023828">
    <property type="entry name" value="Peptidase_S8_Ser-AS"/>
</dbReference>
<dbReference type="InterPro" id="IPR023827">
    <property type="entry name" value="Peptidase_S8_Asp-AS"/>
</dbReference>
<keyword evidence="2 6" id="KW-0645">Protease</keyword>
<dbReference type="PROSITE" id="PS00138">
    <property type="entry name" value="SUBTILASE_SER"/>
    <property type="match status" value="1"/>
</dbReference>
<keyword evidence="3 8" id="KW-0732">Signal</keyword>
<evidence type="ECO:0000256" key="1">
    <source>
        <dbReference type="ARBA" id="ARBA00011073"/>
    </source>
</evidence>
<dbReference type="SMART" id="SM00869">
    <property type="entry name" value="Autotransporter"/>
    <property type="match status" value="1"/>
</dbReference>
<dbReference type="PROSITE" id="PS51208">
    <property type="entry name" value="AUTOTRANSPORTER"/>
    <property type="match status" value="1"/>
</dbReference>
<evidence type="ECO:0000256" key="7">
    <source>
        <dbReference type="SAM" id="MobiDB-lite"/>
    </source>
</evidence>
<sequence length="949" mass="97830">MGKLALGVLACAVIAACGSGGGARSDVPPLNSGGNPGTPTPPPTPPPTTPPPSTTPEPAIDAHLALTNATDAQRGGITGAGYAIGVVDTGVNRNHPALAGRVAANLVYVSSANDLRVDDKVGHGTTVAQLAAGRAVGRWPGGVAPGATILSARIIQDESPKDDGSGQGNEVTGALGLKSIHQDLAARGMRIMNNSWGGLYWTQLSATAPIADEYRFFIRDNDGLVVFATGNEGRANPTDMAALPSKAGPGDSRPAADLEQGWLAVAALDTATPTQLASYSNACGLARRYCLVAPGTSVFTGHDDTASSITYYYGSGTSYAAPLVSGAAALVWQKYPYFNNDLVRQTLLGTATDLGQPGPDDVFGYGLLNVERALRGPGRFDWGDVDVTVAASSTGTTWSNDIAGDGGLIKRGRGELFLSGQNSYTGATRIEQGALTLRDGARLTSEVSIATVATPAEAATLRFHQGGATVRGNVSNGGVLAQYELADGARIEGNYLQTAQGTYDTALGASALKVTGTATLQGGRLNFSRVASGYVPAAGVVQPLIQADGGLSGTFDSYSFSSNFVLLNGAPVYDANSASFRVDQVTVAAAASAAGLDAAAVASASRVDTAFGVLDTPGTALPGFAGAAGELQRVQGNQALAASLDSLSGRAHSLAQALTFDNIDMQRRALSSHFDERLAQPWSAGAWSAGLGGSGQGSYVGSGFEVNGWMLGNDYRLGEHGLAGFAFGQTRASDGASAGLDRTRDRQSQGQVYGGWQRGHAYALAQLGFGRYDRAIDRQLLLGAAQYGVHTDYAGSFTTANLELGYRLGMGSVNLTSYLGAEHARVRSDGFSEQGGFGFGLRAGDGLSTRSRAVAGLRAEHAWRGLSLRGYAEWQQALSADGLSMQASFVGIDAWAPMSGLQPARSGGLLGLSLDAWLSPSSTLSFGYDQRFGQRGDTHMLSLRYGMGF</sequence>
<feature type="domain" description="Autotransporter" evidence="9">
    <location>
        <begin position="679"/>
        <end position="949"/>
    </location>
</feature>
<dbReference type="InterPro" id="IPR005546">
    <property type="entry name" value="Autotransporte_beta"/>
</dbReference>
<dbReference type="PANTHER" id="PTHR43806:SF11">
    <property type="entry name" value="CEREVISIN-RELATED"/>
    <property type="match status" value="1"/>
</dbReference>
<dbReference type="GO" id="GO:0006508">
    <property type="term" value="P:proteolysis"/>
    <property type="evidence" value="ECO:0007669"/>
    <property type="project" value="UniProtKB-KW"/>
</dbReference>
<dbReference type="Gene3D" id="2.40.128.130">
    <property type="entry name" value="Autotransporter beta-domain"/>
    <property type="match status" value="1"/>
</dbReference>
<dbReference type="PRINTS" id="PR00723">
    <property type="entry name" value="SUBTILISIN"/>
</dbReference>
<dbReference type="Pfam" id="PF03797">
    <property type="entry name" value="Autotransporter"/>
    <property type="match status" value="1"/>
</dbReference>
<feature type="active site" description="Charge relay system" evidence="6">
    <location>
        <position position="318"/>
    </location>
</feature>
<dbReference type="InterPro" id="IPR000209">
    <property type="entry name" value="Peptidase_S8/S53_dom"/>
</dbReference>
<dbReference type="InterPro" id="IPR013425">
    <property type="entry name" value="Autotrns_rpt"/>
</dbReference>
<evidence type="ECO:0000256" key="8">
    <source>
        <dbReference type="SAM" id="SignalP"/>
    </source>
</evidence>
<evidence type="ECO:0000313" key="10">
    <source>
        <dbReference type="EMBL" id="RXR07576.1"/>
    </source>
</evidence>
<dbReference type="InterPro" id="IPR036709">
    <property type="entry name" value="Autotransporte_beta_dom_sf"/>
</dbReference>
<dbReference type="Gene3D" id="3.40.50.200">
    <property type="entry name" value="Peptidase S8/S53 domain"/>
    <property type="match status" value="1"/>
</dbReference>
<evidence type="ECO:0000256" key="3">
    <source>
        <dbReference type="ARBA" id="ARBA00022729"/>
    </source>
</evidence>
<comment type="similarity">
    <text evidence="1 6">Belongs to the peptidase S8 family.</text>
</comment>
<dbReference type="Proteomes" id="UP000289784">
    <property type="component" value="Unassembled WGS sequence"/>
</dbReference>
<dbReference type="InterPro" id="IPR034061">
    <property type="entry name" value="Peptidases_S8_Autotransporter"/>
</dbReference>
<evidence type="ECO:0000256" key="2">
    <source>
        <dbReference type="ARBA" id="ARBA00022670"/>
    </source>
</evidence>
<protein>
    <submittedName>
        <fullName evidence="10">Autotransporter domain-containing protein</fullName>
    </submittedName>
</protein>
<dbReference type="PROSITE" id="PS51257">
    <property type="entry name" value="PROKAR_LIPOPROTEIN"/>
    <property type="match status" value="1"/>
</dbReference>
<feature type="region of interest" description="Disordered" evidence="7">
    <location>
        <begin position="22"/>
        <end position="59"/>
    </location>
</feature>
<dbReference type="PROSITE" id="PS51892">
    <property type="entry name" value="SUBTILASE"/>
    <property type="match status" value="1"/>
</dbReference>
<dbReference type="GO" id="GO:0004252">
    <property type="term" value="F:serine-type endopeptidase activity"/>
    <property type="evidence" value="ECO:0007669"/>
    <property type="project" value="UniProtKB-UniRule"/>
</dbReference>